<feature type="domain" description="GPI inositol-deacylase PGAP1-like alpha/beta" evidence="2">
    <location>
        <begin position="134"/>
        <end position="195"/>
    </location>
</feature>
<evidence type="ECO:0000313" key="3">
    <source>
        <dbReference type="EMBL" id="SFS97559.1"/>
    </source>
</evidence>
<evidence type="ECO:0000313" key="4">
    <source>
        <dbReference type="Proteomes" id="UP000198660"/>
    </source>
</evidence>
<proteinExistence type="predicted"/>
<gene>
    <name evidence="3" type="ORF">SAMN05444972_11440</name>
</gene>
<dbReference type="EMBL" id="FPAA01000014">
    <property type="protein sequence ID" value="SFS97559.1"/>
    <property type="molecule type" value="Genomic_DNA"/>
</dbReference>
<evidence type="ECO:0000256" key="1">
    <source>
        <dbReference type="SAM" id="SignalP"/>
    </source>
</evidence>
<accession>A0A1I6U7N5</accession>
<dbReference type="AlphaFoldDB" id="A0A1I6U7N5"/>
<keyword evidence="1" id="KW-0732">Signal</keyword>
<dbReference type="GO" id="GO:0016788">
    <property type="term" value="F:hydrolase activity, acting on ester bonds"/>
    <property type="evidence" value="ECO:0007669"/>
    <property type="project" value="InterPro"/>
</dbReference>
<dbReference type="Pfam" id="PF07819">
    <property type="entry name" value="PGAP1"/>
    <property type="match status" value="1"/>
</dbReference>
<keyword evidence="3" id="KW-0378">Hydrolase</keyword>
<feature type="signal peptide" evidence="1">
    <location>
        <begin position="1"/>
        <end position="25"/>
    </location>
</feature>
<dbReference type="SUPFAM" id="SSF53474">
    <property type="entry name" value="alpha/beta-Hydrolases"/>
    <property type="match status" value="1"/>
</dbReference>
<protein>
    <submittedName>
        <fullName evidence="3">Triacylglycerol esterase/lipase EstA, alpha/beta hydrolase fold</fullName>
    </submittedName>
</protein>
<evidence type="ECO:0000259" key="2">
    <source>
        <dbReference type="Pfam" id="PF07819"/>
    </source>
</evidence>
<organism evidence="3 4">
    <name type="scientific">Marininema halotolerans</name>
    <dbReference type="NCBI Taxonomy" id="1155944"/>
    <lineage>
        <taxon>Bacteria</taxon>
        <taxon>Bacillati</taxon>
        <taxon>Bacillota</taxon>
        <taxon>Bacilli</taxon>
        <taxon>Bacillales</taxon>
        <taxon>Thermoactinomycetaceae</taxon>
        <taxon>Marininema</taxon>
    </lineage>
</organism>
<keyword evidence="4" id="KW-1185">Reference proteome</keyword>
<sequence>MKQVGRLALVWVCLLMIALPNPVMAGNGDESVDLTQLKKLHEMGNVLPAGEVASWKTKTKTGMIPGTWYVGDKPSNLDASKHPIVFVQGLGSSALTWIENSGNMYEKAKAQGYETAFVQLYDAAGDQFANNQWKNGEMLAKQIKEISQYYHKKVNVVAHSKGGIDTQTALIYYDADQYVDNVVTLSSPHHGSNLANLSYSWYAGWLADLIGQQSAGTQSLQTGEMDKFRQMTDTRAEVKNNHIYTLAGKDWGSFGSSLYFGGLYLWSYGSNDGAVNVWSSKLTYGSHLYTGSSLNHYSMVKGDVFPRFESVIDDPIVTGAKQSLLLKGKLLGLYPAPVAKKTSLPVMASSQSNRVDQADEINDPGEQYIHGGKLASGKTVKEEVAVESGVNDVIFHVLSKRKVKVKLTSPSGKVYSNQSSAYKAGKGKEFFDRATVQAYRIAKPEAGNWKVEMTSKKNDAYFMLAAFNGADQAFDVDVDTKGSQQDEIPVDINVLDTEKYDPQTVKVAMKVVDSNGIEQYVNQQRIKKLKMIKKKKHRGQFQGEFRTRKQDGVYNITIEINGKMKNGEPFKRTLVRSVHVGN</sequence>
<dbReference type="InterPro" id="IPR012908">
    <property type="entry name" value="PGAP1-ab_dom-like"/>
</dbReference>
<dbReference type="RefSeq" id="WP_176392125.1">
    <property type="nucleotide sequence ID" value="NZ_FPAA01000014.1"/>
</dbReference>
<reference evidence="4" key="1">
    <citation type="submission" date="2016-10" db="EMBL/GenBank/DDBJ databases">
        <authorList>
            <person name="Varghese N."/>
            <person name="Submissions S."/>
        </authorList>
    </citation>
    <scope>NUCLEOTIDE SEQUENCE [LARGE SCALE GENOMIC DNA]</scope>
    <source>
        <strain evidence="4">DSM 45789</strain>
    </source>
</reference>
<dbReference type="Gene3D" id="3.40.50.1820">
    <property type="entry name" value="alpha/beta hydrolase"/>
    <property type="match status" value="1"/>
</dbReference>
<dbReference type="Proteomes" id="UP000198660">
    <property type="component" value="Unassembled WGS sequence"/>
</dbReference>
<feature type="chain" id="PRO_5009304037" evidence="1">
    <location>
        <begin position="26"/>
        <end position="582"/>
    </location>
</feature>
<name>A0A1I6U7N5_9BACL</name>
<dbReference type="InterPro" id="IPR029058">
    <property type="entry name" value="AB_hydrolase_fold"/>
</dbReference>